<evidence type="ECO:0000313" key="2">
    <source>
        <dbReference type="Proteomes" id="UP001620460"/>
    </source>
</evidence>
<comment type="caution">
    <text evidence="1">The sequence shown here is derived from an EMBL/GenBank/DDBJ whole genome shotgun (WGS) entry which is preliminary data.</text>
</comment>
<protein>
    <submittedName>
        <fullName evidence="1">Uncharacterized protein</fullName>
    </submittedName>
</protein>
<name>A0ABW8JTV9_9GAMM</name>
<gene>
    <name evidence="1" type="ORF">ISP17_11250</name>
</gene>
<dbReference type="EMBL" id="JADIKM010000003">
    <property type="protein sequence ID" value="MFK2904542.1"/>
    <property type="molecule type" value="Genomic_DNA"/>
</dbReference>
<sequence length="170" mass="19212">MITALLAKLTERTMRREPDFIVGDSAHPYLRRWYLLGSTTNAEGRRVSRSLLGICRIYVHEFLRSDDDRAHHDHPAASLSVATNGEGIEHTIAAGGTHHRRTIQVGTVRWRRATFAHRIEIPADGRLVTVFVFFRNVREWGFHCPRGWVPWQQFVASDNPGAIGAGCGED</sequence>
<dbReference type="RefSeq" id="WP_404633157.1">
    <property type="nucleotide sequence ID" value="NZ_JADIKM010000003.1"/>
</dbReference>
<dbReference type="Proteomes" id="UP001620460">
    <property type="component" value="Unassembled WGS sequence"/>
</dbReference>
<reference evidence="1 2" key="1">
    <citation type="submission" date="2020-10" db="EMBL/GenBank/DDBJ databases">
        <title>Phylogeny of dyella-like bacteria.</title>
        <authorList>
            <person name="Fu J."/>
        </authorList>
    </citation>
    <scope>NUCLEOTIDE SEQUENCE [LARGE SCALE GENOMIC DNA]</scope>
    <source>
        <strain evidence="1 2">Gsoil3046</strain>
    </source>
</reference>
<organism evidence="1 2">
    <name type="scientific">Dyella ginsengisoli</name>
    <dbReference type="NCBI Taxonomy" id="363848"/>
    <lineage>
        <taxon>Bacteria</taxon>
        <taxon>Pseudomonadati</taxon>
        <taxon>Pseudomonadota</taxon>
        <taxon>Gammaproteobacteria</taxon>
        <taxon>Lysobacterales</taxon>
        <taxon>Rhodanobacteraceae</taxon>
        <taxon>Dyella</taxon>
    </lineage>
</organism>
<proteinExistence type="predicted"/>
<accession>A0ABW8JTV9</accession>
<keyword evidence="2" id="KW-1185">Reference proteome</keyword>
<evidence type="ECO:0000313" key="1">
    <source>
        <dbReference type="EMBL" id="MFK2904542.1"/>
    </source>
</evidence>